<sequence length="140" mass="16054">MTAPERTEAGQRSTRHGRWPLARLGYLYATAVGFAWGSIWSTGEVRRHEGLWVFSGMPKWTFGRGGSCVGACYLTDRNTGAAVLRHELVHREQWRRYGFAMPLLYLLAGRDPLRNRFEIEAGLEDGGYVRRSRRPKRREG</sequence>
<dbReference type="Proteomes" id="UP000285768">
    <property type="component" value="Chromosome"/>
</dbReference>
<feature type="transmembrane region" description="Helical" evidence="1">
    <location>
        <begin position="21"/>
        <end position="40"/>
    </location>
</feature>
<evidence type="ECO:0000313" key="3">
    <source>
        <dbReference type="Proteomes" id="UP000285768"/>
    </source>
</evidence>
<gene>
    <name evidence="2" type="ORF">Leucomu_05995</name>
</gene>
<dbReference type="RefSeq" id="WP_128386656.1">
    <property type="nucleotide sequence ID" value="NZ_CP035037.1"/>
</dbReference>
<keyword evidence="1" id="KW-0472">Membrane</keyword>
<evidence type="ECO:0000313" key="2">
    <source>
        <dbReference type="EMBL" id="QAB17534.1"/>
    </source>
</evidence>
<protein>
    <submittedName>
        <fullName evidence="2">Fe-S oxidoreductase</fullName>
    </submittedName>
</protein>
<dbReference type="EMBL" id="CP035037">
    <property type="protein sequence ID" value="QAB17534.1"/>
    <property type="molecule type" value="Genomic_DNA"/>
</dbReference>
<reference evidence="2 3" key="1">
    <citation type="submission" date="2019-01" db="EMBL/GenBank/DDBJ databases">
        <title>Leucobacter muris sp. nov. isolated from the nose of a laboratory mouse.</title>
        <authorList>
            <person name="Benga L."/>
            <person name="Sproeer C."/>
            <person name="Schumann P."/>
            <person name="Verbarg S."/>
            <person name="Bunk B."/>
            <person name="Engelhardt E."/>
            <person name="Benten P.M."/>
            <person name="Sager M."/>
        </authorList>
    </citation>
    <scope>NUCLEOTIDE SEQUENCE [LARGE SCALE GENOMIC DNA]</scope>
    <source>
        <strain evidence="2 3">DSM 101948</strain>
    </source>
</reference>
<keyword evidence="1" id="KW-1133">Transmembrane helix</keyword>
<evidence type="ECO:0000256" key="1">
    <source>
        <dbReference type="SAM" id="Phobius"/>
    </source>
</evidence>
<keyword evidence="1" id="KW-0812">Transmembrane</keyword>
<accession>A0ABX5QEN4</accession>
<organism evidence="2 3">
    <name type="scientific">Leucobacter muris</name>
    <dbReference type="NCBI Taxonomy" id="1935379"/>
    <lineage>
        <taxon>Bacteria</taxon>
        <taxon>Bacillati</taxon>
        <taxon>Actinomycetota</taxon>
        <taxon>Actinomycetes</taxon>
        <taxon>Micrococcales</taxon>
        <taxon>Microbacteriaceae</taxon>
        <taxon>Leucobacter</taxon>
    </lineage>
</organism>
<keyword evidence="3" id="KW-1185">Reference proteome</keyword>
<proteinExistence type="predicted"/>
<name>A0ABX5QEN4_9MICO</name>